<name>A0AAV9N1G1_9EURO</name>
<evidence type="ECO:0000313" key="2">
    <source>
        <dbReference type="EMBL" id="KAK5047836.1"/>
    </source>
</evidence>
<reference evidence="2 3" key="1">
    <citation type="submission" date="2023-08" db="EMBL/GenBank/DDBJ databases">
        <title>Black Yeasts Isolated from many extreme environments.</title>
        <authorList>
            <person name="Coleine C."/>
            <person name="Stajich J.E."/>
            <person name="Selbmann L."/>
        </authorList>
    </citation>
    <scope>NUCLEOTIDE SEQUENCE [LARGE SCALE GENOMIC DNA]</scope>
    <source>
        <strain evidence="2 3">CCFEE 5792</strain>
    </source>
</reference>
<comment type="caution">
    <text evidence="2">The sequence shown here is derived from an EMBL/GenBank/DDBJ whole genome shotgun (WGS) entry which is preliminary data.</text>
</comment>
<dbReference type="RefSeq" id="XP_064703363.1">
    <property type="nucleotide sequence ID" value="XM_064850062.1"/>
</dbReference>
<evidence type="ECO:0000313" key="3">
    <source>
        <dbReference type="Proteomes" id="UP001358417"/>
    </source>
</evidence>
<feature type="compositionally biased region" description="Low complexity" evidence="1">
    <location>
        <begin position="66"/>
        <end position="81"/>
    </location>
</feature>
<accession>A0AAV9N1G1</accession>
<sequence length="184" mass="20492">MAVAQLVSLFEGLDHQRERTSIEPITSSFRTQSSTSRVRLSLQTIFSHNPLHRSSPKVSKKMSATSSPFLSSSPSSSFSSFRNKSHRGNDIEHTLSPIIHNRSQSQIRRQPSAIDLALEEEQMADHAESIGLGLLEPRPRANTVSSISTQSTTSQCSMMEFMTETMQTPVILDGIFEVMERARV</sequence>
<dbReference type="EMBL" id="JAVRRD010000024">
    <property type="protein sequence ID" value="KAK5047836.1"/>
    <property type="molecule type" value="Genomic_DNA"/>
</dbReference>
<dbReference type="AlphaFoldDB" id="A0AAV9N1G1"/>
<protein>
    <submittedName>
        <fullName evidence="2">Uncharacterized protein</fullName>
    </submittedName>
</protein>
<gene>
    <name evidence="2" type="ORF">LTR84_006501</name>
</gene>
<evidence type="ECO:0000256" key="1">
    <source>
        <dbReference type="SAM" id="MobiDB-lite"/>
    </source>
</evidence>
<dbReference type="GeneID" id="89974673"/>
<proteinExistence type="predicted"/>
<feature type="compositionally biased region" description="Basic residues" evidence="1">
    <location>
        <begin position="50"/>
        <end position="60"/>
    </location>
</feature>
<feature type="region of interest" description="Disordered" evidence="1">
    <location>
        <begin position="50"/>
        <end position="89"/>
    </location>
</feature>
<keyword evidence="3" id="KW-1185">Reference proteome</keyword>
<organism evidence="2 3">
    <name type="scientific">Exophiala bonariae</name>
    <dbReference type="NCBI Taxonomy" id="1690606"/>
    <lineage>
        <taxon>Eukaryota</taxon>
        <taxon>Fungi</taxon>
        <taxon>Dikarya</taxon>
        <taxon>Ascomycota</taxon>
        <taxon>Pezizomycotina</taxon>
        <taxon>Eurotiomycetes</taxon>
        <taxon>Chaetothyriomycetidae</taxon>
        <taxon>Chaetothyriales</taxon>
        <taxon>Herpotrichiellaceae</taxon>
        <taxon>Exophiala</taxon>
    </lineage>
</organism>
<dbReference type="Proteomes" id="UP001358417">
    <property type="component" value="Unassembled WGS sequence"/>
</dbReference>